<evidence type="ECO:0000313" key="2">
    <source>
        <dbReference type="Proteomes" id="UP000236291"/>
    </source>
</evidence>
<reference evidence="1 2" key="2">
    <citation type="journal article" date="2017" name="Front. Plant Sci.">
        <title>Gene Classification and Mining of Molecular Markers Useful in Red Clover (Trifolium pratense) Breeding.</title>
        <authorList>
            <person name="Istvanek J."/>
            <person name="Dluhosova J."/>
            <person name="Dluhos P."/>
            <person name="Patkova L."/>
            <person name="Nedelnik J."/>
            <person name="Repkova J."/>
        </authorList>
    </citation>
    <scope>NUCLEOTIDE SEQUENCE [LARGE SCALE GENOMIC DNA]</scope>
    <source>
        <strain evidence="2">cv. Tatra</strain>
        <tissue evidence="1">Young leaves</tissue>
    </source>
</reference>
<comment type="caution">
    <text evidence="1">The sequence shown here is derived from an EMBL/GenBank/DDBJ whole genome shotgun (WGS) entry which is preliminary data.</text>
</comment>
<dbReference type="Proteomes" id="UP000236291">
    <property type="component" value="Unassembled WGS sequence"/>
</dbReference>
<gene>
    <name evidence="1" type="ORF">L195_g030530</name>
</gene>
<dbReference type="AlphaFoldDB" id="A0A2K3L7T9"/>
<accession>A0A2K3L7T9</accession>
<organism evidence="1 2">
    <name type="scientific">Trifolium pratense</name>
    <name type="common">Red clover</name>
    <dbReference type="NCBI Taxonomy" id="57577"/>
    <lineage>
        <taxon>Eukaryota</taxon>
        <taxon>Viridiplantae</taxon>
        <taxon>Streptophyta</taxon>
        <taxon>Embryophyta</taxon>
        <taxon>Tracheophyta</taxon>
        <taxon>Spermatophyta</taxon>
        <taxon>Magnoliopsida</taxon>
        <taxon>eudicotyledons</taxon>
        <taxon>Gunneridae</taxon>
        <taxon>Pentapetalae</taxon>
        <taxon>rosids</taxon>
        <taxon>fabids</taxon>
        <taxon>Fabales</taxon>
        <taxon>Fabaceae</taxon>
        <taxon>Papilionoideae</taxon>
        <taxon>50 kb inversion clade</taxon>
        <taxon>NPAAA clade</taxon>
        <taxon>Hologalegina</taxon>
        <taxon>IRL clade</taxon>
        <taxon>Trifolieae</taxon>
        <taxon>Trifolium</taxon>
    </lineage>
</organism>
<protein>
    <submittedName>
        <fullName evidence="1">Uncharacterized protein</fullName>
    </submittedName>
</protein>
<sequence>MNLKKRNGITFKATFMVMGELAAMIERSTEQKVDRKPSKELKVGVKLNKQPKVDEKLSKVEKKLVK</sequence>
<reference evidence="1 2" key="1">
    <citation type="journal article" date="2014" name="Am. J. Bot.">
        <title>Genome assembly and annotation for red clover (Trifolium pratense; Fabaceae).</title>
        <authorList>
            <person name="Istvanek J."/>
            <person name="Jaros M."/>
            <person name="Krenek A."/>
            <person name="Repkova J."/>
        </authorList>
    </citation>
    <scope>NUCLEOTIDE SEQUENCE [LARGE SCALE GENOMIC DNA]</scope>
    <source>
        <strain evidence="2">cv. Tatra</strain>
        <tissue evidence="1">Young leaves</tissue>
    </source>
</reference>
<evidence type="ECO:0000313" key="1">
    <source>
        <dbReference type="EMBL" id="PNX74605.1"/>
    </source>
</evidence>
<proteinExistence type="predicted"/>
<dbReference type="EMBL" id="ASHM01027763">
    <property type="protein sequence ID" value="PNX74605.1"/>
    <property type="molecule type" value="Genomic_DNA"/>
</dbReference>
<name>A0A2K3L7T9_TRIPR</name>